<dbReference type="OrthoDB" id="1630758at2759"/>
<comment type="caution">
    <text evidence="1">The sequence shown here is derived from an EMBL/GenBank/DDBJ whole genome shotgun (WGS) entry which is preliminary data.</text>
</comment>
<dbReference type="EMBL" id="ASPP01023797">
    <property type="protein sequence ID" value="ETO09943.1"/>
    <property type="molecule type" value="Genomic_DNA"/>
</dbReference>
<evidence type="ECO:0000313" key="1">
    <source>
        <dbReference type="EMBL" id="ETO09943.1"/>
    </source>
</evidence>
<keyword evidence="2" id="KW-1185">Reference proteome</keyword>
<protein>
    <submittedName>
        <fullName evidence="1">Uncharacterized protein</fullName>
    </submittedName>
</protein>
<dbReference type="InterPro" id="IPR013083">
    <property type="entry name" value="Znf_RING/FYVE/PHD"/>
</dbReference>
<dbReference type="Gene3D" id="3.30.40.10">
    <property type="entry name" value="Zinc/RING finger domain, C3HC4 (zinc finger)"/>
    <property type="match status" value="1"/>
</dbReference>
<organism evidence="1 2">
    <name type="scientific">Reticulomyxa filosa</name>
    <dbReference type="NCBI Taxonomy" id="46433"/>
    <lineage>
        <taxon>Eukaryota</taxon>
        <taxon>Sar</taxon>
        <taxon>Rhizaria</taxon>
        <taxon>Retaria</taxon>
        <taxon>Foraminifera</taxon>
        <taxon>Monothalamids</taxon>
        <taxon>Reticulomyxidae</taxon>
        <taxon>Reticulomyxa</taxon>
    </lineage>
</organism>
<feature type="non-terminal residue" evidence="1">
    <location>
        <position position="113"/>
    </location>
</feature>
<accession>X6M7I7</accession>
<sequence>MLALDMEGEGKKMDFKRKFFSVSGCYNKDWASLTNEPQRLNTLVCCLCNQIANNAVELQCNEHENAEYAYLIGEECLQIYLKQNNDKCPIGQHNHCEFSKNKAVRQQVSELVV</sequence>
<dbReference type="Proteomes" id="UP000023152">
    <property type="component" value="Unassembled WGS sequence"/>
</dbReference>
<reference evidence="1 2" key="1">
    <citation type="journal article" date="2013" name="Curr. Biol.">
        <title>The Genome of the Foraminiferan Reticulomyxa filosa.</title>
        <authorList>
            <person name="Glockner G."/>
            <person name="Hulsmann N."/>
            <person name="Schleicher M."/>
            <person name="Noegel A.A."/>
            <person name="Eichinger L."/>
            <person name="Gallinger C."/>
            <person name="Pawlowski J."/>
            <person name="Sierra R."/>
            <person name="Euteneuer U."/>
            <person name="Pillet L."/>
            <person name="Moustafa A."/>
            <person name="Platzer M."/>
            <person name="Groth M."/>
            <person name="Szafranski K."/>
            <person name="Schliwa M."/>
        </authorList>
    </citation>
    <scope>NUCLEOTIDE SEQUENCE [LARGE SCALE GENOMIC DNA]</scope>
</reference>
<proteinExistence type="predicted"/>
<gene>
    <name evidence="1" type="ORF">RFI_27434</name>
</gene>
<evidence type="ECO:0000313" key="2">
    <source>
        <dbReference type="Proteomes" id="UP000023152"/>
    </source>
</evidence>
<dbReference type="AlphaFoldDB" id="X6M7I7"/>
<name>X6M7I7_RETFI</name>